<dbReference type="AlphaFoldDB" id="A0A0N0XWQ2"/>
<name>A0A0N0XWQ2_9ACTN</name>
<reference evidence="3" key="1">
    <citation type="submission" date="2015-07" db="EMBL/GenBank/DDBJ databases">
        <authorList>
            <person name="Ju K.-S."/>
            <person name="Doroghazi J.R."/>
            <person name="Metcalf W.W."/>
        </authorList>
    </citation>
    <scope>NUCLEOTIDE SEQUENCE [LARGE SCALE GENOMIC DNA]</scope>
    <source>
        <strain evidence="3">NRRL ISP-5002</strain>
    </source>
</reference>
<dbReference type="Proteomes" id="UP000037982">
    <property type="component" value="Unassembled WGS sequence"/>
</dbReference>
<keyword evidence="1" id="KW-1133">Transmembrane helix</keyword>
<evidence type="ECO:0000313" key="2">
    <source>
        <dbReference type="EMBL" id="KPC64254.1"/>
    </source>
</evidence>
<feature type="transmembrane region" description="Helical" evidence="1">
    <location>
        <begin position="34"/>
        <end position="52"/>
    </location>
</feature>
<evidence type="ECO:0000313" key="3">
    <source>
        <dbReference type="Proteomes" id="UP000037982"/>
    </source>
</evidence>
<keyword evidence="3" id="KW-1185">Reference proteome</keyword>
<keyword evidence="1" id="KW-0812">Transmembrane</keyword>
<comment type="caution">
    <text evidence="2">The sequence shown here is derived from an EMBL/GenBank/DDBJ whole genome shotgun (WGS) entry which is preliminary data.</text>
</comment>
<evidence type="ECO:0000256" key="1">
    <source>
        <dbReference type="SAM" id="Phobius"/>
    </source>
</evidence>
<accession>A0A0N0XWQ2</accession>
<protein>
    <submittedName>
        <fullName evidence="2">Uncharacterized protein</fullName>
    </submittedName>
</protein>
<dbReference type="PATRIC" id="fig|66876.3.peg.2619"/>
<sequence length="76" mass="7795">MTLRLLAGEGRARAAAPFMALAPGAVWVEVSADGYFAAVAAWALALLALAATRTRAGRPRCPAPSCSPCWPPTCPA</sequence>
<keyword evidence="1" id="KW-0472">Membrane</keyword>
<organism evidence="2 3">
    <name type="scientific">Streptomyces chattanoogensis</name>
    <dbReference type="NCBI Taxonomy" id="66876"/>
    <lineage>
        <taxon>Bacteria</taxon>
        <taxon>Bacillati</taxon>
        <taxon>Actinomycetota</taxon>
        <taxon>Actinomycetes</taxon>
        <taxon>Kitasatosporales</taxon>
        <taxon>Streptomycetaceae</taxon>
        <taxon>Streptomyces</taxon>
    </lineage>
</organism>
<dbReference type="EMBL" id="LGKG01000101">
    <property type="protein sequence ID" value="KPC64254.1"/>
    <property type="molecule type" value="Genomic_DNA"/>
</dbReference>
<gene>
    <name evidence="2" type="ORF">ADL29_12000</name>
</gene>
<proteinExistence type="predicted"/>